<feature type="transmembrane region" description="Helical" evidence="10">
    <location>
        <begin position="272"/>
        <end position="291"/>
    </location>
</feature>
<feature type="region of interest" description="Disordered" evidence="11">
    <location>
        <begin position="156"/>
        <end position="184"/>
    </location>
</feature>
<evidence type="ECO:0000256" key="4">
    <source>
        <dbReference type="ARBA" id="ARBA00022692"/>
    </source>
</evidence>
<comment type="caution">
    <text evidence="12">The sequence shown here is derived from an EMBL/GenBank/DDBJ whole genome shotgun (WGS) entry which is preliminary data.</text>
</comment>
<dbReference type="Proteomes" id="UP001148786">
    <property type="component" value="Unassembled WGS sequence"/>
</dbReference>
<comment type="function">
    <text evidence="9 10">Intramembrane glycolipid transporter that operates in the biosynthetic pathway of dolichol-linked oligosaccharides, the glycan precursors employed in protein asparagine (N)-glycosylation. The sequential addition of sugars to dolichol pyrophosphate produces dolichol-linked oligosaccharides containing fourteen sugars, including two GlcNAcs, nine mannoses and three glucoses. Once assembled, the oligosaccharide is transferred from the lipid to nascent proteins by oligosaccharyltransferases. The assembly of dolichol-linked oligosaccharides begins on the cytosolic side of the endoplasmic reticulum membrane and finishes in its lumen. RFT1 could mediate the translocation of the cytosolically oriented intermediate DolPP-GlcNAc2Man5, produced by ALG11, into the ER lumen where dolichol-linked oligosaccharides assembly continues. However, the intramembrane lipid transporter activity could not be confirmed in vitro.</text>
</comment>
<keyword evidence="4 10" id="KW-0812">Transmembrane</keyword>
<gene>
    <name evidence="12" type="ORF">NLJ89_g8367</name>
</gene>
<feature type="transmembrane region" description="Helical" evidence="10">
    <location>
        <begin position="197"/>
        <end position="220"/>
    </location>
</feature>
<feature type="transmembrane region" description="Helical" evidence="10">
    <location>
        <begin position="348"/>
        <end position="366"/>
    </location>
</feature>
<dbReference type="GO" id="GO:0005789">
    <property type="term" value="C:endoplasmic reticulum membrane"/>
    <property type="evidence" value="ECO:0007669"/>
    <property type="project" value="UniProtKB-SubCell"/>
</dbReference>
<evidence type="ECO:0000256" key="10">
    <source>
        <dbReference type="RuleBase" id="RU365067"/>
    </source>
</evidence>
<evidence type="ECO:0000256" key="1">
    <source>
        <dbReference type="ARBA" id="ARBA00004477"/>
    </source>
</evidence>
<dbReference type="PANTHER" id="PTHR13117">
    <property type="entry name" value="ENDOPLASMIC RETICULUM MULTISPAN TRANSMEMBRANE PROTEIN-RELATED"/>
    <property type="match status" value="1"/>
</dbReference>
<evidence type="ECO:0000256" key="5">
    <source>
        <dbReference type="ARBA" id="ARBA00022824"/>
    </source>
</evidence>
<feature type="transmembrane region" description="Helical" evidence="10">
    <location>
        <begin position="12"/>
        <end position="30"/>
    </location>
</feature>
<feature type="compositionally biased region" description="Low complexity" evidence="11">
    <location>
        <begin position="156"/>
        <end position="179"/>
    </location>
</feature>
<evidence type="ECO:0000256" key="8">
    <source>
        <dbReference type="ARBA" id="ARBA00044793"/>
    </source>
</evidence>
<comment type="caution">
    <text evidence="10">Lacks conserved residue(s) required for the propagation of feature annotation.</text>
</comment>
<keyword evidence="10" id="KW-0813">Transport</keyword>
<reference evidence="12" key="1">
    <citation type="submission" date="2022-07" db="EMBL/GenBank/DDBJ databases">
        <title>Genome Sequence of Agrocybe chaxingu.</title>
        <authorList>
            <person name="Buettner E."/>
        </authorList>
    </citation>
    <scope>NUCLEOTIDE SEQUENCE</scope>
    <source>
        <strain evidence="12">MP-N11</strain>
    </source>
</reference>
<evidence type="ECO:0000313" key="12">
    <source>
        <dbReference type="EMBL" id="KAJ3503584.1"/>
    </source>
</evidence>
<proteinExistence type="inferred from homology"/>
<comment type="subcellular location">
    <subcellularLocation>
        <location evidence="1 10">Endoplasmic reticulum membrane</location>
        <topology evidence="1 10">Multi-pass membrane protein</topology>
    </subcellularLocation>
</comment>
<protein>
    <recommendedName>
        <fullName evidence="8 10">Man(5)GlcNAc(2)-PP-dolichol translocation protein RFT1</fullName>
    </recommendedName>
</protein>
<dbReference type="Pfam" id="PF04506">
    <property type="entry name" value="Rft-1"/>
    <property type="match status" value="1"/>
</dbReference>
<feature type="transmembrane region" description="Helical" evidence="10">
    <location>
        <begin position="42"/>
        <end position="62"/>
    </location>
</feature>
<keyword evidence="7 10" id="KW-0472">Membrane</keyword>
<organism evidence="12 13">
    <name type="scientific">Agrocybe chaxingu</name>
    <dbReference type="NCBI Taxonomy" id="84603"/>
    <lineage>
        <taxon>Eukaryota</taxon>
        <taxon>Fungi</taxon>
        <taxon>Dikarya</taxon>
        <taxon>Basidiomycota</taxon>
        <taxon>Agaricomycotina</taxon>
        <taxon>Agaricomycetes</taxon>
        <taxon>Agaricomycetidae</taxon>
        <taxon>Agaricales</taxon>
        <taxon>Agaricineae</taxon>
        <taxon>Strophariaceae</taxon>
        <taxon>Agrocybe</taxon>
    </lineage>
</organism>
<accession>A0A9W8K1X3</accession>
<evidence type="ECO:0000256" key="6">
    <source>
        <dbReference type="ARBA" id="ARBA00022989"/>
    </source>
</evidence>
<dbReference type="EMBL" id="JANKHO010001121">
    <property type="protein sequence ID" value="KAJ3503584.1"/>
    <property type="molecule type" value="Genomic_DNA"/>
</dbReference>
<evidence type="ECO:0000256" key="7">
    <source>
        <dbReference type="ARBA" id="ARBA00023136"/>
    </source>
</evidence>
<dbReference type="InterPro" id="IPR007594">
    <property type="entry name" value="RFT1"/>
</dbReference>
<comment type="similarity">
    <text evidence="3 10">Belongs to the RFT1 family.</text>
</comment>
<feature type="transmembrane region" description="Helical" evidence="10">
    <location>
        <begin position="386"/>
        <end position="406"/>
    </location>
</feature>
<dbReference type="PANTHER" id="PTHR13117:SF5">
    <property type="entry name" value="PROTEIN RFT1 HOMOLOG"/>
    <property type="match status" value="1"/>
</dbReference>
<dbReference type="OrthoDB" id="9979195at2759"/>
<evidence type="ECO:0000256" key="3">
    <source>
        <dbReference type="ARBA" id="ARBA00010288"/>
    </source>
</evidence>
<feature type="transmembrane region" description="Helical" evidence="10">
    <location>
        <begin position="240"/>
        <end position="260"/>
    </location>
</feature>
<dbReference type="AlphaFoldDB" id="A0A9W8K1X3"/>
<evidence type="ECO:0000313" key="13">
    <source>
        <dbReference type="Proteomes" id="UP001148786"/>
    </source>
</evidence>
<keyword evidence="13" id="KW-1185">Reference proteome</keyword>
<dbReference type="GO" id="GO:0006488">
    <property type="term" value="P:dolichol-linked oligosaccharide biosynthetic process"/>
    <property type="evidence" value="ECO:0007669"/>
    <property type="project" value="InterPro"/>
</dbReference>
<keyword evidence="6 10" id="KW-1133">Transmembrane helix</keyword>
<evidence type="ECO:0000256" key="9">
    <source>
        <dbReference type="ARBA" id="ARBA00045912"/>
    </source>
</evidence>
<name>A0A9W8K1X3_9AGAR</name>
<dbReference type="GO" id="GO:0034203">
    <property type="term" value="P:glycolipid translocation"/>
    <property type="evidence" value="ECO:0007669"/>
    <property type="project" value="TreeGrafter"/>
</dbReference>
<keyword evidence="5 10" id="KW-0256">Endoplasmic reticulum</keyword>
<evidence type="ECO:0000256" key="2">
    <source>
        <dbReference type="ARBA" id="ARBA00004922"/>
    </source>
</evidence>
<sequence length="421" mass="46359">MTSLKTGVRVRAEGLGITFKSITTFLVLLYDSRWGSGSLALLAFALGQLVYSGVMFGTYLVYLGSEYMRPKSPSSSKKLSLLSYFDHDVLRLSLTMTTQSLVKHFLTEGDKMILSWFSPLHDQGGYAVAVNYARVIFQPIEETLRLFFSRTFSSSTFARTPTSNPTSPTTTTSTPTKSNHQGSRPELLQAASTLHTLLSIQVSFSLVLLVFGTAYLPILLPLLLPRQYLATSAPSVLAAWVWYIPVLAVNGGLEAFLSSVASPNDLNEQSRWMVGFSMVYILSAISLYRLGFGDASLVYANILNLSARIVYCLRFATSFFTRSTPTSPSSKSPRPIFRWQDTLPPKSLFAISAFSSLIIYASNVRLEADVLTTRLGRAALANPSVLLHVALGVLLAVGCLLMWWVSAGRYLKLPSRHKKVD</sequence>
<evidence type="ECO:0000256" key="11">
    <source>
        <dbReference type="SAM" id="MobiDB-lite"/>
    </source>
</evidence>
<comment type="pathway">
    <text evidence="2">Protein modification; protein glycosylation.</text>
</comment>